<organism evidence="4 5">
    <name type="scientific">Trichoderma citrinoviride</name>
    <dbReference type="NCBI Taxonomy" id="58853"/>
    <lineage>
        <taxon>Eukaryota</taxon>
        <taxon>Fungi</taxon>
        <taxon>Dikarya</taxon>
        <taxon>Ascomycota</taxon>
        <taxon>Pezizomycotina</taxon>
        <taxon>Sordariomycetes</taxon>
        <taxon>Hypocreomycetidae</taxon>
        <taxon>Hypocreales</taxon>
        <taxon>Hypocreaceae</taxon>
        <taxon>Trichoderma</taxon>
    </lineage>
</organism>
<dbReference type="AlphaFoldDB" id="A0A2T4BG29"/>
<keyword evidence="2" id="KW-0472">Membrane</keyword>
<evidence type="ECO:0008006" key="6">
    <source>
        <dbReference type="Google" id="ProtNLM"/>
    </source>
</evidence>
<dbReference type="EMBL" id="KZ680210">
    <property type="protein sequence ID" value="PTB68262.1"/>
    <property type="molecule type" value="Genomic_DNA"/>
</dbReference>
<dbReference type="OrthoDB" id="4084551at2759"/>
<accession>A0A2T4BG29</accession>
<keyword evidence="2" id="KW-1133">Transmembrane helix</keyword>
<evidence type="ECO:0000256" key="1">
    <source>
        <dbReference type="SAM" id="MobiDB-lite"/>
    </source>
</evidence>
<dbReference type="GeneID" id="36600573"/>
<feature type="compositionally biased region" description="Basic and acidic residues" evidence="1">
    <location>
        <begin position="339"/>
        <end position="357"/>
    </location>
</feature>
<evidence type="ECO:0000256" key="2">
    <source>
        <dbReference type="SAM" id="Phobius"/>
    </source>
</evidence>
<gene>
    <name evidence="4" type="ORF">BBK36DRAFT_1134886</name>
</gene>
<evidence type="ECO:0000313" key="4">
    <source>
        <dbReference type="EMBL" id="PTB68262.1"/>
    </source>
</evidence>
<keyword evidence="5" id="KW-1185">Reference proteome</keyword>
<sequence>MHAIALLGAAAALCRPAMAMPKATPEPQPPAAAALDLARRANLEPRADPTAPWVTVDDEGKPVKTITPVTTTISGTPTLVSVAPHDITASVYTWTTWGSITTSTGRPPNPTATSKDGEGVFSRCYNKDGDDAPFCSPYNSSTLLTGNTYYITWDPDYYNKTGSSAKVSNSTYEITVRLDYLNKTSNEFVKLKTFDQDRVPTSWGVWPLTVTSGMLKGQKTNNVTITLQVAPRGSKDSNSSVPLHVALQDPALPSNPEPQVPKGRTLSIALPVALGGVLFIVVGVFLWNRSARRIHLGSIMGRSRHGYSGRKARRNNNLFRPGGYQKDAASIQLHNADDHLSDGEYHDAPISGRRDSEALGSLAGTPTNESFEHHQGSTTRNAFRDELDRQHQERRGY</sequence>
<keyword evidence="3" id="KW-0732">Signal</keyword>
<feature type="transmembrane region" description="Helical" evidence="2">
    <location>
        <begin position="268"/>
        <end position="287"/>
    </location>
</feature>
<feature type="chain" id="PRO_5015762602" description="Mid2 domain-containing protein" evidence="3">
    <location>
        <begin position="20"/>
        <end position="397"/>
    </location>
</feature>
<proteinExistence type="predicted"/>
<feature type="region of interest" description="Disordered" evidence="1">
    <location>
        <begin position="339"/>
        <end position="397"/>
    </location>
</feature>
<evidence type="ECO:0000313" key="5">
    <source>
        <dbReference type="Proteomes" id="UP000241546"/>
    </source>
</evidence>
<keyword evidence="2" id="KW-0812">Transmembrane</keyword>
<reference evidence="5" key="1">
    <citation type="submission" date="2016-07" db="EMBL/GenBank/DDBJ databases">
        <title>Multiple horizontal gene transfer events from other fungi enriched the ability of initially mycotrophic Trichoderma (Ascomycota) to feed on dead plant biomass.</title>
        <authorList>
            <consortium name="DOE Joint Genome Institute"/>
            <person name="Atanasova L."/>
            <person name="Chenthamara K."/>
            <person name="Zhang J."/>
            <person name="Grujic M."/>
            <person name="Henrissat B."/>
            <person name="Kuo A."/>
            <person name="Aerts A."/>
            <person name="Salamov A."/>
            <person name="Lipzen A."/>
            <person name="Labutti K."/>
            <person name="Barry K."/>
            <person name="Miao Y."/>
            <person name="Rahimi M.J."/>
            <person name="Shen Q."/>
            <person name="Grigoriev I.V."/>
            <person name="Kubicek C.P."/>
            <person name="Druzhinina I.S."/>
        </authorList>
    </citation>
    <scope>NUCLEOTIDE SEQUENCE [LARGE SCALE GENOMIC DNA]</scope>
    <source>
        <strain evidence="5">TUCIM 6016</strain>
    </source>
</reference>
<evidence type="ECO:0000256" key="3">
    <source>
        <dbReference type="SAM" id="SignalP"/>
    </source>
</evidence>
<name>A0A2T4BG29_9HYPO</name>
<dbReference type="Pfam" id="PF14610">
    <property type="entry name" value="Psg1"/>
    <property type="match status" value="1"/>
</dbReference>
<feature type="compositionally biased region" description="Basic and acidic residues" evidence="1">
    <location>
        <begin position="382"/>
        <end position="397"/>
    </location>
</feature>
<protein>
    <recommendedName>
        <fullName evidence="6">Mid2 domain-containing protein</fullName>
    </recommendedName>
</protein>
<dbReference type="InterPro" id="IPR028000">
    <property type="entry name" value="Pma1"/>
</dbReference>
<dbReference type="Proteomes" id="UP000241546">
    <property type="component" value="Unassembled WGS sequence"/>
</dbReference>
<dbReference type="RefSeq" id="XP_024751582.1">
    <property type="nucleotide sequence ID" value="XM_024892455.1"/>
</dbReference>
<feature type="signal peptide" evidence="3">
    <location>
        <begin position="1"/>
        <end position="19"/>
    </location>
</feature>